<comment type="caution">
    <text evidence="2">The sequence shown here is derived from an EMBL/GenBank/DDBJ whole genome shotgun (WGS) entry which is preliminary data.</text>
</comment>
<evidence type="ECO:0000313" key="3">
    <source>
        <dbReference type="Proteomes" id="UP001140293"/>
    </source>
</evidence>
<evidence type="ECO:0000313" key="2">
    <source>
        <dbReference type="EMBL" id="MCV7168435.1"/>
    </source>
</evidence>
<reference evidence="2" key="1">
    <citation type="submission" date="2020-07" db="EMBL/GenBank/DDBJ databases">
        <authorList>
            <person name="Pettersson B.M.F."/>
            <person name="Behra P.R.K."/>
            <person name="Ramesh M."/>
            <person name="Das S."/>
            <person name="Dasgupta S."/>
            <person name="Kirsebom L.A."/>
        </authorList>
    </citation>
    <scope>NUCLEOTIDE SEQUENCE</scope>
    <source>
        <strain evidence="2">DSM 44615</strain>
    </source>
</reference>
<dbReference type="RefSeq" id="WP_264010631.1">
    <property type="nucleotide sequence ID" value="NZ_JACKSJ010000010.1"/>
</dbReference>
<sequence>MTAPEPTPQQDDGAGDLADHEVPPVAPAYSTPPPDAPGTAESQAPEGDQ</sequence>
<reference evidence="2" key="2">
    <citation type="journal article" date="2022" name="BMC Genomics">
        <title>Comparative genome analysis of mycobacteria focusing on tRNA and non-coding RNA.</title>
        <authorList>
            <person name="Behra P.R.K."/>
            <person name="Pettersson B.M.F."/>
            <person name="Ramesh M."/>
            <person name="Das S."/>
            <person name="Dasgupta S."/>
            <person name="Kirsebom L.A."/>
        </authorList>
    </citation>
    <scope>NUCLEOTIDE SEQUENCE</scope>
    <source>
        <strain evidence="2">DSM 44615</strain>
    </source>
</reference>
<gene>
    <name evidence="2" type="ORF">H7I41_00715</name>
</gene>
<keyword evidence="3" id="KW-1185">Reference proteome</keyword>
<proteinExistence type="predicted"/>
<organism evidence="2 3">
    <name type="scientific">[Mycobacterium] manitobense</name>
    <dbReference type="NCBI Taxonomy" id="190147"/>
    <lineage>
        <taxon>Bacteria</taxon>
        <taxon>Bacillati</taxon>
        <taxon>Actinomycetota</taxon>
        <taxon>Actinomycetes</taxon>
        <taxon>Mycobacteriales</taxon>
        <taxon>Mycobacteriaceae</taxon>
        <taxon>Mycolicibacterium</taxon>
    </lineage>
</organism>
<dbReference type="Proteomes" id="UP001140293">
    <property type="component" value="Unassembled WGS sequence"/>
</dbReference>
<accession>A0A9X3BL14</accession>
<evidence type="ECO:0000256" key="1">
    <source>
        <dbReference type="SAM" id="MobiDB-lite"/>
    </source>
</evidence>
<dbReference type="EMBL" id="JACKSJ010000010">
    <property type="protein sequence ID" value="MCV7168435.1"/>
    <property type="molecule type" value="Genomic_DNA"/>
</dbReference>
<dbReference type="AlphaFoldDB" id="A0A9X3BL14"/>
<feature type="compositionally biased region" description="Pro residues" evidence="1">
    <location>
        <begin position="24"/>
        <end position="36"/>
    </location>
</feature>
<feature type="region of interest" description="Disordered" evidence="1">
    <location>
        <begin position="1"/>
        <end position="49"/>
    </location>
</feature>
<protein>
    <submittedName>
        <fullName evidence="2">Uncharacterized protein</fullName>
    </submittedName>
</protein>
<name>A0A9X3BL14_9MYCO</name>